<dbReference type="Gramene" id="TVU41243">
    <property type="protein sequence ID" value="TVU41243"/>
    <property type="gene ID" value="EJB05_14746"/>
</dbReference>
<protein>
    <recommendedName>
        <fullName evidence="1">F-box protein At3g26010-like beta-propeller domain-containing protein</fullName>
    </recommendedName>
</protein>
<gene>
    <name evidence="2" type="ORF">EJB05_14746</name>
</gene>
<reference evidence="2 3" key="1">
    <citation type="journal article" date="2019" name="Sci. Rep.">
        <title>A high-quality genome of Eragrostis curvula grass provides insights into Poaceae evolution and supports new strategies to enhance forage quality.</title>
        <authorList>
            <person name="Carballo J."/>
            <person name="Santos B.A.C.M."/>
            <person name="Zappacosta D."/>
            <person name="Garbus I."/>
            <person name="Selva J.P."/>
            <person name="Gallo C.A."/>
            <person name="Diaz A."/>
            <person name="Albertini E."/>
            <person name="Caccamo M."/>
            <person name="Echenique V."/>
        </authorList>
    </citation>
    <scope>NUCLEOTIDE SEQUENCE [LARGE SCALE GENOMIC DNA]</scope>
    <source>
        <strain evidence="3">cv. Victoria</strain>
        <tissue evidence="2">Leaf</tissue>
    </source>
</reference>
<dbReference type="PANTHER" id="PTHR35546">
    <property type="entry name" value="F-BOX PROTEIN INTERACTION DOMAIN PROTEIN-RELATED"/>
    <property type="match status" value="1"/>
</dbReference>
<dbReference type="AlphaFoldDB" id="A0A5J9VZW8"/>
<dbReference type="OrthoDB" id="689153at2759"/>
<proteinExistence type="predicted"/>
<dbReference type="InterPro" id="IPR056592">
    <property type="entry name" value="Beta-prop_At3g26010-like"/>
</dbReference>
<dbReference type="Proteomes" id="UP000324897">
    <property type="component" value="Chromosome 4"/>
</dbReference>
<feature type="domain" description="F-box protein At3g26010-like beta-propeller" evidence="1">
    <location>
        <begin position="36"/>
        <end position="132"/>
    </location>
</feature>
<name>A0A5J9VZW8_9POAL</name>
<keyword evidence="3" id="KW-1185">Reference proteome</keyword>
<evidence type="ECO:0000259" key="1">
    <source>
        <dbReference type="Pfam" id="PF24750"/>
    </source>
</evidence>
<evidence type="ECO:0000313" key="2">
    <source>
        <dbReference type="EMBL" id="TVU41243.1"/>
    </source>
</evidence>
<sequence>MEDRRYIDLMNRSVPHVDPSFSFLDKLPPGIENLRLRRSCNGLLLFEHGWEDPPGYVVCNPATKQLMAVPPSPFRESKDDGYWLGITTFLMFDPAVSSHFHLIRIWSSPFHSRPPVEAMQTFSSETGVIWSIAPASEVNYKWQAIKMKPLT</sequence>
<dbReference type="Pfam" id="PF24750">
    <property type="entry name" value="b-prop_At3g26010-like"/>
    <property type="match status" value="1"/>
</dbReference>
<feature type="non-terminal residue" evidence="2">
    <location>
        <position position="1"/>
    </location>
</feature>
<evidence type="ECO:0000313" key="3">
    <source>
        <dbReference type="Proteomes" id="UP000324897"/>
    </source>
</evidence>
<organism evidence="2 3">
    <name type="scientific">Eragrostis curvula</name>
    <name type="common">weeping love grass</name>
    <dbReference type="NCBI Taxonomy" id="38414"/>
    <lineage>
        <taxon>Eukaryota</taxon>
        <taxon>Viridiplantae</taxon>
        <taxon>Streptophyta</taxon>
        <taxon>Embryophyta</taxon>
        <taxon>Tracheophyta</taxon>
        <taxon>Spermatophyta</taxon>
        <taxon>Magnoliopsida</taxon>
        <taxon>Liliopsida</taxon>
        <taxon>Poales</taxon>
        <taxon>Poaceae</taxon>
        <taxon>PACMAD clade</taxon>
        <taxon>Chloridoideae</taxon>
        <taxon>Eragrostideae</taxon>
        <taxon>Eragrostidinae</taxon>
        <taxon>Eragrostis</taxon>
    </lineage>
</organism>
<dbReference type="EMBL" id="RWGY01000007">
    <property type="protein sequence ID" value="TVU41243.1"/>
    <property type="molecule type" value="Genomic_DNA"/>
</dbReference>
<dbReference type="PANTHER" id="PTHR35546:SF106">
    <property type="entry name" value="DUF1618 DOMAIN-CONTAINING PROTEIN"/>
    <property type="match status" value="1"/>
</dbReference>
<accession>A0A5J9VZW8</accession>
<comment type="caution">
    <text evidence="2">The sequence shown here is derived from an EMBL/GenBank/DDBJ whole genome shotgun (WGS) entry which is preliminary data.</text>
</comment>
<dbReference type="InterPro" id="IPR055290">
    <property type="entry name" value="At3g26010-like"/>
</dbReference>